<dbReference type="HOGENOM" id="CLU_2772806_0_0_6"/>
<accession>I3V1U9</accession>
<evidence type="ECO:0000313" key="2">
    <source>
        <dbReference type="Proteomes" id="UP000005268"/>
    </source>
</evidence>
<dbReference type="EMBL" id="CP003588">
    <property type="protein sequence ID" value="AFK71720.1"/>
    <property type="molecule type" value="Genomic_DNA"/>
</dbReference>
<dbReference type="KEGG" id="ppi:YSA_09149"/>
<dbReference type="AlphaFoldDB" id="I3V1U9"/>
<dbReference type="Proteomes" id="UP000005268">
    <property type="component" value="Chromosome"/>
</dbReference>
<name>I3V1U9_PSEPU</name>
<evidence type="ECO:0008006" key="3">
    <source>
        <dbReference type="Google" id="ProtNLM"/>
    </source>
</evidence>
<sequence length="69" mass="7443">MKNGFFAVGIAACLLTGCSHFSNSSYGSATSPHKIACDDTPPNQPGCYNRQHQEGILNKLVDSIRDGDW</sequence>
<protein>
    <recommendedName>
        <fullName evidence="3">Lipoprotein</fullName>
    </recommendedName>
</protein>
<dbReference type="PROSITE" id="PS51257">
    <property type="entry name" value="PROKAR_LIPOPROTEIN"/>
    <property type="match status" value="1"/>
</dbReference>
<reference evidence="1 2" key="1">
    <citation type="journal article" date="2012" name="J. Bacteriol.">
        <title>Complete Genome Sequence of the Naphthalene-Degrading Pseudomonas putida Strain ND6.</title>
        <authorList>
            <person name="Li S."/>
            <person name="Zhao H."/>
            <person name="Li Y."/>
            <person name="Niu S."/>
            <person name="Cai B."/>
        </authorList>
    </citation>
    <scope>NUCLEOTIDE SEQUENCE [LARGE SCALE GENOMIC DNA]</scope>
    <source>
        <strain evidence="1 2">ND6</strain>
    </source>
</reference>
<evidence type="ECO:0000313" key="1">
    <source>
        <dbReference type="EMBL" id="AFK71720.1"/>
    </source>
</evidence>
<gene>
    <name evidence="1" type="ORF">YSA_09149</name>
</gene>
<organism evidence="1 2">
    <name type="scientific">Pseudomonas putida ND6</name>
    <dbReference type="NCBI Taxonomy" id="231023"/>
    <lineage>
        <taxon>Bacteria</taxon>
        <taxon>Pseudomonadati</taxon>
        <taxon>Pseudomonadota</taxon>
        <taxon>Gammaproteobacteria</taxon>
        <taxon>Pseudomonadales</taxon>
        <taxon>Pseudomonadaceae</taxon>
        <taxon>Pseudomonas</taxon>
    </lineage>
</organism>
<proteinExistence type="predicted"/>